<dbReference type="Proteomes" id="UP000565711">
    <property type="component" value="Unassembled WGS sequence"/>
</dbReference>
<comment type="caution">
    <text evidence="2">The sequence shown here is derived from an EMBL/GenBank/DDBJ whole genome shotgun (WGS) entry which is preliminary data.</text>
</comment>
<feature type="compositionally biased region" description="Polar residues" evidence="1">
    <location>
        <begin position="223"/>
        <end position="244"/>
    </location>
</feature>
<gene>
    <name evidence="2" type="ORF">HGA08_27860</name>
</gene>
<protein>
    <submittedName>
        <fullName evidence="2">Uncharacterized protein</fullName>
    </submittedName>
</protein>
<feature type="compositionally biased region" description="Polar residues" evidence="1">
    <location>
        <begin position="340"/>
        <end position="356"/>
    </location>
</feature>
<proteinExistence type="predicted"/>
<accession>A0A846Y6N9</accession>
<dbReference type="AlphaFoldDB" id="A0A846Y6N9"/>
<evidence type="ECO:0000313" key="3">
    <source>
        <dbReference type="Proteomes" id="UP000565711"/>
    </source>
</evidence>
<organism evidence="2 3">
    <name type="scientific">Nocardia vermiculata</name>
    <dbReference type="NCBI Taxonomy" id="257274"/>
    <lineage>
        <taxon>Bacteria</taxon>
        <taxon>Bacillati</taxon>
        <taxon>Actinomycetota</taxon>
        <taxon>Actinomycetes</taxon>
        <taxon>Mycobacteriales</taxon>
        <taxon>Nocardiaceae</taxon>
        <taxon>Nocardia</taxon>
    </lineage>
</organism>
<dbReference type="RefSeq" id="WP_157102803.1">
    <property type="nucleotide sequence ID" value="NZ_JAAXOP010000023.1"/>
</dbReference>
<feature type="compositionally biased region" description="Low complexity" evidence="1">
    <location>
        <begin position="268"/>
        <end position="316"/>
    </location>
</feature>
<evidence type="ECO:0000313" key="2">
    <source>
        <dbReference type="EMBL" id="NKY54015.1"/>
    </source>
</evidence>
<feature type="compositionally biased region" description="Low complexity" evidence="1">
    <location>
        <begin position="402"/>
        <end position="429"/>
    </location>
</feature>
<dbReference type="EMBL" id="JAAXOP010000023">
    <property type="protein sequence ID" value="NKY54015.1"/>
    <property type="molecule type" value="Genomic_DNA"/>
</dbReference>
<keyword evidence="3" id="KW-1185">Reference proteome</keyword>
<feature type="compositionally biased region" description="Low complexity" evidence="1">
    <location>
        <begin position="359"/>
        <end position="382"/>
    </location>
</feature>
<reference evidence="2 3" key="1">
    <citation type="submission" date="2020-04" db="EMBL/GenBank/DDBJ databases">
        <title>MicrobeNet Type strains.</title>
        <authorList>
            <person name="Nicholson A.C."/>
        </authorList>
    </citation>
    <scope>NUCLEOTIDE SEQUENCE [LARGE SCALE GENOMIC DNA]</scope>
    <source>
        <strain evidence="2 3">JCM 12354</strain>
    </source>
</reference>
<feature type="region of interest" description="Disordered" evidence="1">
    <location>
        <begin position="340"/>
        <end position="430"/>
    </location>
</feature>
<feature type="region of interest" description="Disordered" evidence="1">
    <location>
        <begin position="180"/>
        <end position="320"/>
    </location>
</feature>
<name>A0A846Y6N9_9NOCA</name>
<sequence>MPEMPPIYMPDPDNLPDGLVLSPAVEAHYRGLPKMYKLNWDSFGNGGELEIPEQRPVAKVRGSEKANIANYAEWVQLLDKTYEYLAAEAGNIADIPEKTAALCDEGRGGLGSLIDDLHVMAQVNPQDIATIEALVAQKKLSLTAPDGSGEISENNFAMALVSTTTAMVEAQMFQMSKKFTELGGKVKPPPNTVPDPKRRKQQPFQVKEPGPDGERKPGPATPEATTSKPGANPTLNAGITTTDGEQPGAPPVWDWDAGSDTAAPPRTSVVAAAPAGGEPVSAAADRSDGSVSSSTPQTSSPAEATPASSAVPASSSGLAQGFSPAAFALPAAMRQSMANPANVNQQQPTEPVTRSGRSAGAATPVSRPAAAAATSASAAVPSPDSPPTRGAQSSQTGQPVHAPATATGAGAPDTQHRPAGPSVAPASAATTDKEPVVYTFPDGRSQNVSPVVRQALDAAFGNATGTDARQAYERTPAKLPEGKELGVAVDPNQLVTGDIATWEGRLALVVALGDTTAAQLEVIAQGELQPFAEQMADRQGDFGPFTGFVHPAGIDLDPSGGSSVIPIAHSGVEQMTVPA</sequence>
<evidence type="ECO:0000256" key="1">
    <source>
        <dbReference type="SAM" id="MobiDB-lite"/>
    </source>
</evidence>